<dbReference type="SMART" id="SM00869">
    <property type="entry name" value="Autotransporter"/>
    <property type="match status" value="1"/>
</dbReference>
<evidence type="ECO:0000256" key="1">
    <source>
        <dbReference type="SAM" id="SignalP"/>
    </source>
</evidence>
<evidence type="ECO:0000313" key="3">
    <source>
        <dbReference type="EMBL" id="ETD25158.1"/>
    </source>
</evidence>
<sequence length="1218" mass="130769">MKQTILPNLPKSTKSPITLSALLALSLYANAQAGDITNSVYELQNKSNESSGTFSVGSTRTWSTAGADFTQSYKNGTLIFGNTSQSPKTDSSIWFGGTDWQSGLVGYIKTKFEAKDIYLTGTIGAGNAWATGGGAELNFNASNSFKAESLDLKFNHAGLQYSNFFVSANDINIKNSQLNARSDGFKMHLSSSNGDITFDSSNANFGGELVITSGKNINLTGNSSLTSRGNVIRLKAQNGSITGNGNLNFSSGTPIYVGVIEILAKDKIELGTAKLQVNASSLVGSMDGRIEVKSENGDITFDKLELVGNNGISAFGTYAHIKAGGSISVKTNGAIYSNRGLNNSTDTAGRFTTTIEAGKDITLNNTDIFLLNQLAGIGAPDSMKLIAGGSLTHTGTISFLTNQQTWEGAMLDISGVKGSAKLGNIIGSAFYINANKTLSADSITINARQTNGGFYGTGTQIWTKEGGSYTFKDINLGECGLTPWNHCEIANTARLSFFGTSGADTNGAGGSGTNSFVKGSTLTIENLSLGTMAGLYASNIQNTNVKNISMSNLSTAVFHNLTLQEGGHITMDATSQIQVKSRAYETNTTPTLGKVTLNVDASDSKPFLSIAYAGSNLENLNIQAGKTYRFIDAGEIEYKLKSGGSTETFHCTDNKEKCNTIKNMVGVYAGGADSARLDVGFGEDGILRSAKLGLQFEKVADYSTIGIKATAIDYKNPYDIDDIRYYIWQKGGNEAVAQIGGISKGAHTEQTTQTRLNSTISQNKDSQEITTNDKIYTISGKGDFTQSELSSNTTLTEAEKASAVEKKVTHIESDIFKWFNVLALHQKGVAWTAVNVIDRDLGFFEDTAKQLNNTLGQLVSTERKSNAATAVRFASDLAKAQRLVKLARIDNDEQEYRFANLLSQKRYAASGGIRSDAGGDFGFLYKFSNRHEFYNNLWANALGSATFTDGGYGTLYGANVGYDRFVPVGEGGLIVGLVASYGYGSYKADLLKNQSHNVNAGIYSRSIFANNEIDINVGYTIGMNSEDLYTRNNVWLSSLDQSYKYNTHTINANASYGYIFSTQSSGFVFKPSLGMSFYHIFTGALDADSKQVLSADNPNAPAQNLAVQSPEVSRNLFALNLALETRQYLSKGSYWFVNVGAQRDMFITGGDVLQVRFVGEESLNYKKSDNLNTFALASAGGEVQLGRRMFVNFSLGGKYGLSYKDIGVQANLGSRIVF</sequence>
<dbReference type="PATRIC" id="fig|1357400.3.peg.674"/>
<dbReference type="EMBL" id="AZJI01000001">
    <property type="protein sequence ID" value="ETD25158.1"/>
    <property type="molecule type" value="Genomic_DNA"/>
</dbReference>
<dbReference type="AlphaFoldDB" id="V8CCL5"/>
<organism evidence="3 4">
    <name type="scientific">Helicobacter macacae MIT 99-5501</name>
    <dbReference type="NCBI Taxonomy" id="1357400"/>
    <lineage>
        <taxon>Bacteria</taxon>
        <taxon>Pseudomonadati</taxon>
        <taxon>Campylobacterota</taxon>
        <taxon>Epsilonproteobacteria</taxon>
        <taxon>Campylobacterales</taxon>
        <taxon>Helicobacteraceae</taxon>
        <taxon>Helicobacter</taxon>
    </lineage>
</organism>
<dbReference type="OrthoDB" id="5328987at2"/>
<evidence type="ECO:0000259" key="2">
    <source>
        <dbReference type="PROSITE" id="PS51208"/>
    </source>
</evidence>
<dbReference type="InterPro" id="IPR004311">
    <property type="entry name" value="Vacuolating_cytotoxin_put"/>
</dbReference>
<keyword evidence="4" id="KW-1185">Reference proteome</keyword>
<accession>V8CCL5</accession>
<feature type="chain" id="PRO_5004767504" description="Autotransporter domain-containing protein" evidence="1">
    <location>
        <begin position="32"/>
        <end position="1218"/>
    </location>
</feature>
<name>V8CCL5_9HELI</name>
<dbReference type="Gene3D" id="2.40.128.130">
    <property type="entry name" value="Autotransporter beta-domain"/>
    <property type="match status" value="1"/>
</dbReference>
<dbReference type="InterPro" id="IPR036709">
    <property type="entry name" value="Autotransporte_beta_dom_sf"/>
</dbReference>
<dbReference type="Proteomes" id="UP000018731">
    <property type="component" value="Unassembled WGS sequence"/>
</dbReference>
<dbReference type="PROSITE" id="PS51208">
    <property type="entry name" value="AUTOTRANSPORTER"/>
    <property type="match status" value="1"/>
</dbReference>
<dbReference type="Pfam" id="PF03077">
    <property type="entry name" value="VacA2"/>
    <property type="match status" value="1"/>
</dbReference>
<dbReference type="RefSeq" id="WP_023927197.1">
    <property type="nucleotide sequence ID" value="NZ_KI669454.1"/>
</dbReference>
<protein>
    <recommendedName>
        <fullName evidence="2">Autotransporter domain-containing protein</fullName>
    </recommendedName>
</protein>
<dbReference type="HOGENOM" id="CLU_004644_0_0_7"/>
<dbReference type="InterPro" id="IPR005546">
    <property type="entry name" value="Autotransporte_beta"/>
</dbReference>
<evidence type="ECO:0000313" key="4">
    <source>
        <dbReference type="Proteomes" id="UP000018731"/>
    </source>
</evidence>
<gene>
    <name evidence="3" type="ORF">HMPREF2086_00493</name>
</gene>
<feature type="domain" description="Autotransporter" evidence="2">
    <location>
        <begin position="930"/>
        <end position="1218"/>
    </location>
</feature>
<keyword evidence="1" id="KW-0732">Signal</keyword>
<proteinExistence type="predicted"/>
<dbReference type="SUPFAM" id="SSF103515">
    <property type="entry name" value="Autotransporter"/>
    <property type="match status" value="1"/>
</dbReference>
<feature type="signal peptide" evidence="1">
    <location>
        <begin position="1"/>
        <end position="31"/>
    </location>
</feature>
<reference evidence="3 4" key="1">
    <citation type="journal article" date="2014" name="Genome Announc.">
        <title>Draft genome sequences of six enterohepatic helicobacter species isolated from humans and one from rhesus macaques.</title>
        <authorList>
            <person name="Shen Z."/>
            <person name="Sheh A."/>
            <person name="Young S.K."/>
            <person name="Abouelliel A."/>
            <person name="Ward D.V."/>
            <person name="Earl A.M."/>
            <person name="Fox J.G."/>
        </authorList>
    </citation>
    <scope>NUCLEOTIDE SEQUENCE [LARGE SCALE GENOMIC DNA]</scope>
    <source>
        <strain evidence="3 4">MIT 99-5501</strain>
    </source>
</reference>
<comment type="caution">
    <text evidence="3">The sequence shown here is derived from an EMBL/GenBank/DDBJ whole genome shotgun (WGS) entry which is preliminary data.</text>
</comment>